<accession>A0A261ESV7</accession>
<dbReference type="InterPro" id="IPR000905">
    <property type="entry name" value="Gcp-like_dom"/>
</dbReference>
<keyword evidence="3" id="KW-1185">Reference proteome</keyword>
<dbReference type="Proteomes" id="UP000216004">
    <property type="component" value="Unassembled WGS sequence"/>
</dbReference>
<gene>
    <name evidence="2" type="ORF">BOCO_0458</name>
</gene>
<evidence type="ECO:0000313" key="2">
    <source>
        <dbReference type="EMBL" id="OZG49941.1"/>
    </source>
</evidence>
<evidence type="ECO:0000259" key="1">
    <source>
        <dbReference type="Pfam" id="PF00814"/>
    </source>
</evidence>
<name>A0A261ESV7_9BIFI</name>
<dbReference type="InterPro" id="IPR022496">
    <property type="entry name" value="T6A_TsaB"/>
</dbReference>
<dbReference type="SUPFAM" id="SSF53067">
    <property type="entry name" value="Actin-like ATPase domain"/>
    <property type="match status" value="1"/>
</dbReference>
<feature type="domain" description="Gcp-like" evidence="1">
    <location>
        <begin position="40"/>
        <end position="150"/>
    </location>
</feature>
<dbReference type="EMBL" id="MWWS01000004">
    <property type="protein sequence ID" value="OZG49941.1"/>
    <property type="molecule type" value="Genomic_DNA"/>
</dbReference>
<dbReference type="Gene3D" id="3.30.420.40">
    <property type="match status" value="1"/>
</dbReference>
<protein>
    <submittedName>
        <fullName evidence="2">tRNA threonylcarbamoyladenosine biosynthesis protein TsaB</fullName>
    </submittedName>
</protein>
<dbReference type="AlphaFoldDB" id="A0A261ESV7"/>
<evidence type="ECO:0000313" key="3">
    <source>
        <dbReference type="Proteomes" id="UP000216004"/>
    </source>
</evidence>
<sequence>MIELDNHDKRSNKGSVTLVIDTSYGLTVGLAGEDVIVEHDSHQHVELLQPTIAKLMSNAGKQPQDIDTIVVGIGPAPFTGLRTGIVAAKAIAYTVGSQLLGQDILSAQAVWAASCMQTNGMIVGKASEPVRQLTLVVNDARRRQLYFALYDSPVPSRYESGKPLLTMDIDYPDRIVDRVNKMCSQIVSADPNSRIVVNVTGRGVDKYADSWHNLIFPGVVQEDSLFDHGLDGIDCFVACAQTSALEPVRSIEPLYLRRPDISIPNPSKHVMQV</sequence>
<dbReference type="OrthoDB" id="9809995at2"/>
<dbReference type="GO" id="GO:0002949">
    <property type="term" value="P:tRNA threonylcarbamoyladenosine modification"/>
    <property type="evidence" value="ECO:0007669"/>
    <property type="project" value="InterPro"/>
</dbReference>
<dbReference type="Pfam" id="PF00814">
    <property type="entry name" value="TsaD"/>
    <property type="match status" value="1"/>
</dbReference>
<dbReference type="InterPro" id="IPR043129">
    <property type="entry name" value="ATPase_NBD"/>
</dbReference>
<organism evidence="2 3">
    <name type="scientific">Bombiscardovia coagulans</name>
    <dbReference type="NCBI Taxonomy" id="686666"/>
    <lineage>
        <taxon>Bacteria</taxon>
        <taxon>Bacillati</taxon>
        <taxon>Actinomycetota</taxon>
        <taxon>Actinomycetes</taxon>
        <taxon>Bifidobacteriales</taxon>
        <taxon>Bifidobacteriaceae</taxon>
        <taxon>Bombiscardovia</taxon>
    </lineage>
</organism>
<dbReference type="RefSeq" id="WP_094722496.1">
    <property type="nucleotide sequence ID" value="NZ_MWWS01000004.1"/>
</dbReference>
<proteinExistence type="predicted"/>
<dbReference type="NCBIfam" id="TIGR03725">
    <property type="entry name" value="T6A_YeaZ"/>
    <property type="match status" value="1"/>
</dbReference>
<reference evidence="2 3" key="1">
    <citation type="journal article" date="2017" name="BMC Genomics">
        <title>Comparative genomic and phylogenomic analyses of the Bifidobacteriaceae family.</title>
        <authorList>
            <person name="Lugli G.A."/>
            <person name="Milani C."/>
            <person name="Turroni F."/>
            <person name="Duranti S."/>
            <person name="Mancabelli L."/>
            <person name="Mangifesta M."/>
            <person name="Ferrario C."/>
            <person name="Modesto M."/>
            <person name="Mattarelli P."/>
            <person name="Jiri K."/>
            <person name="van Sinderen D."/>
            <person name="Ventura M."/>
        </authorList>
    </citation>
    <scope>NUCLEOTIDE SEQUENCE [LARGE SCALE GENOMIC DNA]</scope>
    <source>
        <strain evidence="2 3">DSM 22924</strain>
    </source>
</reference>
<comment type="caution">
    <text evidence="2">The sequence shown here is derived from an EMBL/GenBank/DDBJ whole genome shotgun (WGS) entry which is preliminary data.</text>
</comment>